<dbReference type="SUPFAM" id="SSF55298">
    <property type="entry name" value="YjgF-like"/>
    <property type="match status" value="1"/>
</dbReference>
<dbReference type="Pfam" id="PF01042">
    <property type="entry name" value="Ribonuc_L-PSP"/>
    <property type="match status" value="1"/>
</dbReference>
<gene>
    <name evidence="1" type="ORF">AVDCRST_MAG12-2548</name>
</gene>
<dbReference type="Gene3D" id="3.30.1330.40">
    <property type="entry name" value="RutC-like"/>
    <property type="match status" value="1"/>
</dbReference>
<reference evidence="1" key="1">
    <citation type="submission" date="2020-02" db="EMBL/GenBank/DDBJ databases">
        <authorList>
            <person name="Meier V. D."/>
        </authorList>
    </citation>
    <scope>NUCLEOTIDE SEQUENCE</scope>
    <source>
        <strain evidence="1">AVDCRST_MAG12</strain>
    </source>
</reference>
<accession>A0A6J4SGL4</accession>
<dbReference type="EMBL" id="CADCVK010000367">
    <property type="protein sequence ID" value="CAA9498888.1"/>
    <property type="molecule type" value="Genomic_DNA"/>
</dbReference>
<dbReference type="InterPro" id="IPR006175">
    <property type="entry name" value="YjgF/YER057c/UK114"/>
</dbReference>
<name>A0A6J4SGL4_9ACTN</name>
<protein>
    <submittedName>
        <fullName evidence="1">RidA/YER057c/UK114 superfamily protein</fullName>
    </submittedName>
</protein>
<dbReference type="AlphaFoldDB" id="A0A6J4SGL4"/>
<sequence>MATTIHSIAVLWSGKREPAGSYDEEEAMTITLMNPEGLPKADVFAPSVGRHRVEDGFRRRPGRLGRRGNTVGEGDFAAQVERCYLNVATALAEVGGSFDDVAKLTIYVPDWTMNKYPPLEEGIARAAAKLGVVIAPPVSLIGIGAPFTPDLMVEVEAIAVLD</sequence>
<organism evidence="1">
    <name type="scientific">uncultured Rubrobacteraceae bacterium</name>
    <dbReference type="NCBI Taxonomy" id="349277"/>
    <lineage>
        <taxon>Bacteria</taxon>
        <taxon>Bacillati</taxon>
        <taxon>Actinomycetota</taxon>
        <taxon>Rubrobacteria</taxon>
        <taxon>Rubrobacterales</taxon>
        <taxon>Rubrobacteraceae</taxon>
        <taxon>environmental samples</taxon>
    </lineage>
</organism>
<dbReference type="CDD" id="cd00448">
    <property type="entry name" value="YjgF_YER057c_UK114_family"/>
    <property type="match status" value="1"/>
</dbReference>
<evidence type="ECO:0000313" key="1">
    <source>
        <dbReference type="EMBL" id="CAA9498888.1"/>
    </source>
</evidence>
<proteinExistence type="predicted"/>
<dbReference type="InterPro" id="IPR035959">
    <property type="entry name" value="RutC-like_sf"/>
</dbReference>